<dbReference type="PANTHER" id="PTHR43663:SF1">
    <property type="entry name" value="CHROMATE TRANSPORTER"/>
    <property type="match status" value="1"/>
</dbReference>
<evidence type="ECO:0000313" key="8">
    <source>
        <dbReference type="EMBL" id="PIM51315.1"/>
    </source>
</evidence>
<dbReference type="GO" id="GO:0005886">
    <property type="term" value="C:plasma membrane"/>
    <property type="evidence" value="ECO:0007669"/>
    <property type="project" value="UniProtKB-SubCell"/>
</dbReference>
<accession>A0A2G9C4M0</accession>
<dbReference type="RefSeq" id="WP_099863423.1">
    <property type="nucleotide sequence ID" value="NZ_PEOG01000070.1"/>
</dbReference>
<feature type="transmembrane region" description="Helical" evidence="7">
    <location>
        <begin position="62"/>
        <end position="82"/>
    </location>
</feature>
<gene>
    <name evidence="8" type="ORF">CS062_20460</name>
</gene>
<dbReference type="EMBL" id="PEOG01000070">
    <property type="protein sequence ID" value="PIM51315.1"/>
    <property type="molecule type" value="Genomic_DNA"/>
</dbReference>
<keyword evidence="6 7" id="KW-0472">Membrane</keyword>
<keyword evidence="4 7" id="KW-0812">Transmembrane</keyword>
<dbReference type="InterPro" id="IPR052518">
    <property type="entry name" value="CHR_Transporter"/>
</dbReference>
<evidence type="ECO:0000256" key="7">
    <source>
        <dbReference type="SAM" id="Phobius"/>
    </source>
</evidence>
<dbReference type="InterPro" id="IPR003370">
    <property type="entry name" value="Chromate_transpt"/>
</dbReference>
<feature type="transmembrane region" description="Helical" evidence="7">
    <location>
        <begin position="119"/>
        <end position="143"/>
    </location>
</feature>
<proteinExistence type="inferred from homology"/>
<dbReference type="PANTHER" id="PTHR43663">
    <property type="entry name" value="CHROMATE TRANSPORT PROTEIN-RELATED"/>
    <property type="match status" value="1"/>
</dbReference>
<comment type="subcellular location">
    <subcellularLocation>
        <location evidence="1">Cell membrane</location>
        <topology evidence="1">Multi-pass membrane protein</topology>
    </subcellularLocation>
</comment>
<reference evidence="8 9" key="1">
    <citation type="submission" date="2017-11" db="EMBL/GenBank/DDBJ databases">
        <title>Draft genome sequence of Mitsuaria sp. HWN-4.</title>
        <authorList>
            <person name="Gundlapally S.R."/>
        </authorList>
    </citation>
    <scope>NUCLEOTIDE SEQUENCE [LARGE SCALE GENOMIC DNA]</scope>
    <source>
        <strain evidence="8 9">HWN-4</strain>
    </source>
</reference>
<evidence type="ECO:0000256" key="5">
    <source>
        <dbReference type="ARBA" id="ARBA00022989"/>
    </source>
</evidence>
<dbReference type="Pfam" id="PF02417">
    <property type="entry name" value="Chromate_transp"/>
    <property type="match status" value="1"/>
</dbReference>
<keyword evidence="3" id="KW-1003">Cell membrane</keyword>
<feature type="transmembrane region" description="Helical" evidence="7">
    <location>
        <begin position="20"/>
        <end position="41"/>
    </location>
</feature>
<organism evidence="8 9">
    <name type="scientific">Roseateles chitinivorans</name>
    <dbReference type="NCBI Taxonomy" id="2917965"/>
    <lineage>
        <taxon>Bacteria</taxon>
        <taxon>Pseudomonadati</taxon>
        <taxon>Pseudomonadota</taxon>
        <taxon>Betaproteobacteria</taxon>
        <taxon>Burkholderiales</taxon>
        <taxon>Sphaerotilaceae</taxon>
        <taxon>Roseateles</taxon>
    </lineage>
</organism>
<protein>
    <submittedName>
        <fullName evidence="8">Chromate transporter</fullName>
    </submittedName>
</protein>
<dbReference type="AlphaFoldDB" id="A0A2G9C4M0"/>
<sequence>MSPALSQMLVGTLGWPELGALMLHFLMLSLLSIGGAITTAPDMHRYLVDERHWLTDQSFTSSIALAQAAPGPNILFVAVLGFNVSGLLGAAAAMAGILLPSTTLVVAATRWARNNRDHLGVRAFTVGMAPLTLGLMIATGWLLAAPYLVEPGHRWATLAMIVATVVLTMRTKIGIVWLVLGGGVLGALGVV</sequence>
<evidence type="ECO:0000256" key="3">
    <source>
        <dbReference type="ARBA" id="ARBA00022475"/>
    </source>
</evidence>
<keyword evidence="5 7" id="KW-1133">Transmembrane helix</keyword>
<evidence type="ECO:0000256" key="2">
    <source>
        <dbReference type="ARBA" id="ARBA00005262"/>
    </source>
</evidence>
<evidence type="ECO:0000256" key="1">
    <source>
        <dbReference type="ARBA" id="ARBA00004651"/>
    </source>
</evidence>
<evidence type="ECO:0000256" key="6">
    <source>
        <dbReference type="ARBA" id="ARBA00023136"/>
    </source>
</evidence>
<comment type="similarity">
    <text evidence="2">Belongs to the chromate ion transporter (CHR) (TC 2.A.51) family.</text>
</comment>
<feature type="transmembrane region" description="Helical" evidence="7">
    <location>
        <begin position="88"/>
        <end position="107"/>
    </location>
</feature>
<evidence type="ECO:0000256" key="4">
    <source>
        <dbReference type="ARBA" id="ARBA00022692"/>
    </source>
</evidence>
<comment type="caution">
    <text evidence="8">The sequence shown here is derived from an EMBL/GenBank/DDBJ whole genome shotgun (WGS) entry which is preliminary data.</text>
</comment>
<dbReference type="Proteomes" id="UP000231501">
    <property type="component" value="Unassembled WGS sequence"/>
</dbReference>
<dbReference type="OrthoDB" id="556585at2"/>
<dbReference type="GO" id="GO:0015109">
    <property type="term" value="F:chromate transmembrane transporter activity"/>
    <property type="evidence" value="ECO:0007669"/>
    <property type="project" value="InterPro"/>
</dbReference>
<feature type="transmembrane region" description="Helical" evidence="7">
    <location>
        <begin position="155"/>
        <end position="188"/>
    </location>
</feature>
<evidence type="ECO:0000313" key="9">
    <source>
        <dbReference type="Proteomes" id="UP000231501"/>
    </source>
</evidence>
<name>A0A2G9C4M0_9BURK</name>
<keyword evidence="9" id="KW-1185">Reference proteome</keyword>